<protein>
    <submittedName>
        <fullName evidence="1">Uncharacterized protein</fullName>
    </submittedName>
</protein>
<keyword evidence="2" id="KW-1185">Reference proteome</keyword>
<dbReference type="AlphaFoldDB" id="A0A803MUX5"/>
<accession>A0A803MUX5</accession>
<reference evidence="1" key="1">
    <citation type="journal article" date="2017" name="Nature">
        <title>The genome of Chenopodium quinoa.</title>
        <authorList>
            <person name="Jarvis D.E."/>
            <person name="Ho Y.S."/>
            <person name="Lightfoot D.J."/>
            <person name="Schmoeckel S.M."/>
            <person name="Li B."/>
            <person name="Borm T.J.A."/>
            <person name="Ohyanagi H."/>
            <person name="Mineta K."/>
            <person name="Michell C.T."/>
            <person name="Saber N."/>
            <person name="Kharbatia N.M."/>
            <person name="Rupper R.R."/>
            <person name="Sharp A.R."/>
            <person name="Dally N."/>
            <person name="Boughton B.A."/>
            <person name="Woo Y.H."/>
            <person name="Gao G."/>
            <person name="Schijlen E.G.W.M."/>
            <person name="Guo X."/>
            <person name="Momin A.A."/>
            <person name="Negrao S."/>
            <person name="Al-Babili S."/>
            <person name="Gehring C."/>
            <person name="Roessner U."/>
            <person name="Jung C."/>
            <person name="Murphy K."/>
            <person name="Arold S.T."/>
            <person name="Gojobori T."/>
            <person name="van der Linden C.G."/>
            <person name="van Loo E.N."/>
            <person name="Jellen E.N."/>
            <person name="Maughan P.J."/>
            <person name="Tester M."/>
        </authorList>
    </citation>
    <scope>NUCLEOTIDE SEQUENCE [LARGE SCALE GENOMIC DNA]</scope>
    <source>
        <strain evidence="1">cv. PI 614886</strain>
    </source>
</reference>
<dbReference type="Gramene" id="AUR62035702-RA">
    <property type="protein sequence ID" value="AUR62035702-RA:cds"/>
    <property type="gene ID" value="AUR62035702"/>
</dbReference>
<organism evidence="1 2">
    <name type="scientific">Chenopodium quinoa</name>
    <name type="common">Quinoa</name>
    <dbReference type="NCBI Taxonomy" id="63459"/>
    <lineage>
        <taxon>Eukaryota</taxon>
        <taxon>Viridiplantae</taxon>
        <taxon>Streptophyta</taxon>
        <taxon>Embryophyta</taxon>
        <taxon>Tracheophyta</taxon>
        <taxon>Spermatophyta</taxon>
        <taxon>Magnoliopsida</taxon>
        <taxon>eudicotyledons</taxon>
        <taxon>Gunneridae</taxon>
        <taxon>Pentapetalae</taxon>
        <taxon>Caryophyllales</taxon>
        <taxon>Chenopodiaceae</taxon>
        <taxon>Chenopodioideae</taxon>
        <taxon>Atripliceae</taxon>
        <taxon>Chenopodium</taxon>
    </lineage>
</organism>
<sequence length="323" mass="36985">MPFRPLLKQITSYLNFLDPDYQFVDEPGSIACVVIKTNCGPIASVYIGGYTKSVRESCEVATRKAVYDLMKKYGIVVEDVTYIRKQMYERCGQLFWFKKEELERIEREEPKINMYEDIPTNLGSKHKKIVVDFVVILRAIFRAVDIRCTPIETIEHSAKKYTSWFTIMPHRDGVGFRCLFSDYSSTVAEAKQSLARKAVDYLTDVFNLVIVDANYKVTTARFDAVLCTLERESYISVKERVLGIKEQLEPSTVLVEQDCLTPLGQEFQVPVSIPPVLPPKKRLLRHIYAETSPVAGADCEMHSVFPVPEDFDGCFKRAKFVKD</sequence>
<proteinExistence type="predicted"/>
<name>A0A803MUX5_CHEQI</name>
<evidence type="ECO:0000313" key="2">
    <source>
        <dbReference type="Proteomes" id="UP000596660"/>
    </source>
</evidence>
<reference evidence="1" key="2">
    <citation type="submission" date="2021-03" db="UniProtKB">
        <authorList>
            <consortium name="EnsemblPlants"/>
        </authorList>
    </citation>
    <scope>IDENTIFICATION</scope>
</reference>
<dbReference type="EnsemblPlants" id="AUR62035702-RA">
    <property type="protein sequence ID" value="AUR62035702-RA:cds"/>
    <property type="gene ID" value="AUR62035702"/>
</dbReference>
<evidence type="ECO:0000313" key="1">
    <source>
        <dbReference type="EnsemblPlants" id="AUR62035702-RA:cds"/>
    </source>
</evidence>
<dbReference type="Proteomes" id="UP000596660">
    <property type="component" value="Unplaced"/>
</dbReference>